<dbReference type="AlphaFoldDB" id="A0A2S6HST9"/>
<proteinExistence type="predicted"/>
<organism evidence="1 2">
    <name type="scientific">Lacrimispora xylanisolvens</name>
    <dbReference type="NCBI Taxonomy" id="384636"/>
    <lineage>
        <taxon>Bacteria</taxon>
        <taxon>Bacillati</taxon>
        <taxon>Bacillota</taxon>
        <taxon>Clostridia</taxon>
        <taxon>Lachnospirales</taxon>
        <taxon>Lachnospiraceae</taxon>
        <taxon>Lacrimispora</taxon>
    </lineage>
</organism>
<dbReference type="Proteomes" id="UP000237749">
    <property type="component" value="Unassembled WGS sequence"/>
</dbReference>
<dbReference type="RefSeq" id="WP_278321419.1">
    <property type="nucleotide sequence ID" value="NZ_PTJA01000005.1"/>
</dbReference>
<reference evidence="1 2" key="1">
    <citation type="submission" date="2018-02" db="EMBL/GenBank/DDBJ databases">
        <title>Genomic Encyclopedia of Archaeal and Bacterial Type Strains, Phase II (KMG-II): from individual species to whole genera.</title>
        <authorList>
            <person name="Goeker M."/>
        </authorList>
    </citation>
    <scope>NUCLEOTIDE SEQUENCE [LARGE SCALE GENOMIC DNA]</scope>
    <source>
        <strain evidence="1 2">DSM 3808</strain>
    </source>
</reference>
<protein>
    <submittedName>
        <fullName evidence="1">Uncharacterized protein</fullName>
    </submittedName>
</protein>
<accession>A0A2S6HST9</accession>
<dbReference type="EMBL" id="PTJA01000005">
    <property type="protein sequence ID" value="PPK80816.1"/>
    <property type="molecule type" value="Genomic_DNA"/>
</dbReference>
<evidence type="ECO:0000313" key="2">
    <source>
        <dbReference type="Proteomes" id="UP000237749"/>
    </source>
</evidence>
<evidence type="ECO:0000313" key="1">
    <source>
        <dbReference type="EMBL" id="PPK80816.1"/>
    </source>
</evidence>
<gene>
    <name evidence="1" type="ORF">BXY41_10531</name>
</gene>
<comment type="caution">
    <text evidence="1">The sequence shown here is derived from an EMBL/GenBank/DDBJ whole genome shotgun (WGS) entry which is preliminary data.</text>
</comment>
<keyword evidence="2" id="KW-1185">Reference proteome</keyword>
<name>A0A2S6HST9_9FIRM</name>
<sequence length="42" mass="4861">MKQAKNNIINITYSTMHSVLWRNMAGTITYKLIDQAPSMMML</sequence>